<evidence type="ECO:0000256" key="4">
    <source>
        <dbReference type="ARBA" id="ARBA00022729"/>
    </source>
</evidence>
<evidence type="ECO:0000259" key="6">
    <source>
        <dbReference type="PROSITE" id="PS50983"/>
    </source>
</evidence>
<comment type="caution">
    <text evidence="7">The sequence shown here is derived from an EMBL/GenBank/DDBJ whole genome shotgun (WGS) entry which is preliminary data.</text>
</comment>
<evidence type="ECO:0000313" key="7">
    <source>
        <dbReference type="EMBL" id="NNH22484.1"/>
    </source>
</evidence>
<dbReference type="PANTHER" id="PTHR30532">
    <property type="entry name" value="IRON III DICITRATE-BINDING PERIPLASMIC PROTEIN"/>
    <property type="match status" value="1"/>
</dbReference>
<sequence>MPSSPSSGAPRGVRPGRTALLPVAALALLPALAACGTTSDAVDPGASSTAGAVTVQDATGADVVLEDGPATRVVALEWAQAEMLSSLGTELVGLSDVEGYESWVGGAVPLASEPTDVGLRTEPSVEQIADLEPDLIVGVTESVPDAVREQMEQVAPVLLQAGADASDPLGSATADLRTLATAVGAEDAADEVVASMETTLEENAQVLADAGLAGTPVTFTSPYAEGANVTVRMHGPGSAPQAVLTAMGLEPAWTEAGDEAYAISSTDVEGLTALPAGTWFTWWANGASEDPVETSLSSNAVWQSLPFVQEGRVAGVADGVWVYGGPASLAAFSDEMTELLTSAQAG</sequence>
<feature type="domain" description="Fe/B12 periplasmic-binding" evidence="6">
    <location>
        <begin position="72"/>
        <end position="344"/>
    </location>
</feature>
<evidence type="ECO:0000256" key="1">
    <source>
        <dbReference type="ARBA" id="ARBA00004196"/>
    </source>
</evidence>
<evidence type="ECO:0000313" key="8">
    <source>
        <dbReference type="Proteomes" id="UP000555552"/>
    </source>
</evidence>
<gene>
    <name evidence="7" type="ORF">HLB09_05135</name>
</gene>
<dbReference type="InterPro" id="IPR051313">
    <property type="entry name" value="Bact_iron-sidero_bind"/>
</dbReference>
<accession>A0A849BPJ8</accession>
<dbReference type="RefSeq" id="WP_171202331.1">
    <property type="nucleotide sequence ID" value="NZ_BAAANP010000002.1"/>
</dbReference>
<keyword evidence="3" id="KW-0813">Transport</keyword>
<dbReference type="AlphaFoldDB" id="A0A849BPJ8"/>
<dbReference type="CDD" id="cd01146">
    <property type="entry name" value="FhuD"/>
    <property type="match status" value="1"/>
</dbReference>
<proteinExistence type="inferred from homology"/>
<dbReference type="InterPro" id="IPR002491">
    <property type="entry name" value="ABC_transptr_periplasmic_BD"/>
</dbReference>
<organism evidence="7 8">
    <name type="scientific">Pseudokineococcus marinus</name>
    <dbReference type="NCBI Taxonomy" id="351215"/>
    <lineage>
        <taxon>Bacteria</taxon>
        <taxon>Bacillati</taxon>
        <taxon>Actinomycetota</taxon>
        <taxon>Actinomycetes</taxon>
        <taxon>Kineosporiales</taxon>
        <taxon>Kineosporiaceae</taxon>
        <taxon>Pseudokineococcus</taxon>
    </lineage>
</organism>
<name>A0A849BPJ8_9ACTN</name>
<feature type="signal peptide" evidence="5">
    <location>
        <begin position="1"/>
        <end position="33"/>
    </location>
</feature>
<feature type="chain" id="PRO_5039123163" evidence="5">
    <location>
        <begin position="34"/>
        <end position="346"/>
    </location>
</feature>
<dbReference type="Gene3D" id="3.40.50.1980">
    <property type="entry name" value="Nitrogenase molybdenum iron protein domain"/>
    <property type="match status" value="2"/>
</dbReference>
<comment type="subcellular location">
    <subcellularLocation>
        <location evidence="1">Cell envelope</location>
    </subcellularLocation>
</comment>
<comment type="similarity">
    <text evidence="2">Belongs to the bacterial solute-binding protein 8 family.</text>
</comment>
<dbReference type="PROSITE" id="PS50983">
    <property type="entry name" value="FE_B12_PBP"/>
    <property type="match status" value="1"/>
</dbReference>
<dbReference type="GO" id="GO:1901678">
    <property type="term" value="P:iron coordination entity transport"/>
    <property type="evidence" value="ECO:0007669"/>
    <property type="project" value="UniProtKB-ARBA"/>
</dbReference>
<reference evidence="7 8" key="1">
    <citation type="submission" date="2020-05" db="EMBL/GenBank/DDBJ databases">
        <title>MicrobeNet Type strains.</title>
        <authorList>
            <person name="Nicholson A.C."/>
        </authorList>
    </citation>
    <scope>NUCLEOTIDE SEQUENCE [LARGE SCALE GENOMIC DNA]</scope>
    <source>
        <strain evidence="7 8">JCM 14547</strain>
    </source>
</reference>
<evidence type="ECO:0000256" key="3">
    <source>
        <dbReference type="ARBA" id="ARBA00022448"/>
    </source>
</evidence>
<dbReference type="EMBL" id="JABEMA010000045">
    <property type="protein sequence ID" value="NNH22484.1"/>
    <property type="molecule type" value="Genomic_DNA"/>
</dbReference>
<keyword evidence="8" id="KW-1185">Reference proteome</keyword>
<dbReference type="Proteomes" id="UP000555552">
    <property type="component" value="Unassembled WGS sequence"/>
</dbReference>
<dbReference type="SUPFAM" id="SSF53807">
    <property type="entry name" value="Helical backbone' metal receptor"/>
    <property type="match status" value="1"/>
</dbReference>
<dbReference type="GO" id="GO:0030288">
    <property type="term" value="C:outer membrane-bounded periplasmic space"/>
    <property type="evidence" value="ECO:0007669"/>
    <property type="project" value="TreeGrafter"/>
</dbReference>
<evidence type="ECO:0000256" key="2">
    <source>
        <dbReference type="ARBA" id="ARBA00008814"/>
    </source>
</evidence>
<dbReference type="Pfam" id="PF01497">
    <property type="entry name" value="Peripla_BP_2"/>
    <property type="match status" value="1"/>
</dbReference>
<dbReference type="PANTHER" id="PTHR30532:SF1">
    <property type="entry name" value="IRON(3+)-HYDROXAMATE-BINDING PROTEIN FHUD"/>
    <property type="match status" value="1"/>
</dbReference>
<protein>
    <submittedName>
        <fullName evidence="7">Iron-siderophore ABC transporter substrate-binding protein</fullName>
    </submittedName>
</protein>
<evidence type="ECO:0000256" key="5">
    <source>
        <dbReference type="SAM" id="SignalP"/>
    </source>
</evidence>
<keyword evidence="4 5" id="KW-0732">Signal</keyword>